<reference evidence="1 2" key="1">
    <citation type="submission" date="2024-05" db="EMBL/GenBank/DDBJ databases">
        <title>Genome sequencing and assembly of Indian major carp, Cirrhinus mrigala (Hamilton, 1822).</title>
        <authorList>
            <person name="Mohindra V."/>
            <person name="Chowdhury L.M."/>
            <person name="Lal K."/>
            <person name="Jena J.K."/>
        </authorList>
    </citation>
    <scope>NUCLEOTIDE SEQUENCE [LARGE SCALE GENOMIC DNA]</scope>
    <source>
        <strain evidence="1">CM1030</strain>
        <tissue evidence="1">Blood</tissue>
    </source>
</reference>
<organism evidence="1 2">
    <name type="scientific">Cirrhinus mrigala</name>
    <name type="common">Mrigala</name>
    <dbReference type="NCBI Taxonomy" id="683832"/>
    <lineage>
        <taxon>Eukaryota</taxon>
        <taxon>Metazoa</taxon>
        <taxon>Chordata</taxon>
        <taxon>Craniata</taxon>
        <taxon>Vertebrata</taxon>
        <taxon>Euteleostomi</taxon>
        <taxon>Actinopterygii</taxon>
        <taxon>Neopterygii</taxon>
        <taxon>Teleostei</taxon>
        <taxon>Ostariophysi</taxon>
        <taxon>Cypriniformes</taxon>
        <taxon>Cyprinidae</taxon>
        <taxon>Labeoninae</taxon>
        <taxon>Labeonini</taxon>
        <taxon>Cirrhinus</taxon>
    </lineage>
</organism>
<feature type="non-terminal residue" evidence="1">
    <location>
        <position position="96"/>
    </location>
</feature>
<evidence type="ECO:0000313" key="1">
    <source>
        <dbReference type="EMBL" id="KAL0176335.1"/>
    </source>
</evidence>
<evidence type="ECO:0000313" key="2">
    <source>
        <dbReference type="Proteomes" id="UP001529510"/>
    </source>
</evidence>
<dbReference type="AlphaFoldDB" id="A0ABD0PRI6"/>
<comment type="caution">
    <text evidence="1">The sequence shown here is derived from an EMBL/GenBank/DDBJ whole genome shotgun (WGS) entry which is preliminary data.</text>
</comment>
<sequence length="96" mass="10389">MLVSVSESFHLEHLGRFDWQKSIRPGEGCPKKCHPERCPDVRQLQGCPAGLVRDQCGANCVTRNPDLGLLSTGAVLKVCAAELHAETPQVNPEPSA</sequence>
<protein>
    <submittedName>
        <fullName evidence="1">Uncharacterized protein</fullName>
    </submittedName>
</protein>
<dbReference type="EMBL" id="JAMKFB020000014">
    <property type="protein sequence ID" value="KAL0176335.1"/>
    <property type="molecule type" value="Genomic_DNA"/>
</dbReference>
<keyword evidence="2" id="KW-1185">Reference proteome</keyword>
<gene>
    <name evidence="1" type="ORF">M9458_028665</name>
</gene>
<name>A0ABD0PRI6_CIRMR</name>
<proteinExistence type="predicted"/>
<accession>A0ABD0PRI6</accession>
<dbReference type="Proteomes" id="UP001529510">
    <property type="component" value="Unassembled WGS sequence"/>
</dbReference>